<dbReference type="GO" id="GO:0006310">
    <property type="term" value="P:DNA recombination"/>
    <property type="evidence" value="ECO:0007669"/>
    <property type="project" value="UniProtKB-KW"/>
</dbReference>
<dbReference type="InterPro" id="IPR002104">
    <property type="entry name" value="Integrase_catalytic"/>
</dbReference>
<dbReference type="SUPFAM" id="SSF56349">
    <property type="entry name" value="DNA breaking-rejoining enzymes"/>
    <property type="match status" value="1"/>
</dbReference>
<dbReference type="Proteomes" id="UP000680038">
    <property type="component" value="Unassembled WGS sequence"/>
</dbReference>
<dbReference type="GO" id="GO:0015074">
    <property type="term" value="P:DNA integration"/>
    <property type="evidence" value="ECO:0007669"/>
    <property type="project" value="UniProtKB-KW"/>
</dbReference>
<dbReference type="GO" id="GO:0003677">
    <property type="term" value="F:DNA binding"/>
    <property type="evidence" value="ECO:0007669"/>
    <property type="project" value="InterPro"/>
</dbReference>
<dbReference type="Gene3D" id="1.10.443.10">
    <property type="entry name" value="Intergrase catalytic core"/>
    <property type="match status" value="1"/>
</dbReference>
<evidence type="ECO:0000256" key="3">
    <source>
        <dbReference type="ARBA" id="ARBA00023172"/>
    </source>
</evidence>
<dbReference type="EMBL" id="CAJRAF010000002">
    <property type="protein sequence ID" value="CAG5011215.1"/>
    <property type="molecule type" value="Genomic_DNA"/>
</dbReference>
<evidence type="ECO:0000313" key="6">
    <source>
        <dbReference type="EMBL" id="CAG5011215.1"/>
    </source>
</evidence>
<comment type="similarity">
    <text evidence="1">Belongs to the 'phage' integrase family.</text>
</comment>
<dbReference type="InterPro" id="IPR011010">
    <property type="entry name" value="DNA_brk_join_enz"/>
</dbReference>
<dbReference type="InterPro" id="IPR050808">
    <property type="entry name" value="Phage_Integrase"/>
</dbReference>
<protein>
    <submittedName>
        <fullName evidence="6">Tyrosine recombinase XerC</fullName>
    </submittedName>
</protein>
<dbReference type="RefSeq" id="WP_215241179.1">
    <property type="nucleotide sequence ID" value="NZ_CAJRAF010000002.1"/>
</dbReference>
<dbReference type="PANTHER" id="PTHR30629">
    <property type="entry name" value="PROPHAGE INTEGRASE"/>
    <property type="match status" value="1"/>
</dbReference>
<feature type="region of interest" description="Disordered" evidence="4">
    <location>
        <begin position="132"/>
        <end position="163"/>
    </location>
</feature>
<dbReference type="AlphaFoldDB" id="A0A916NDJ5"/>
<keyword evidence="2" id="KW-0229">DNA integration</keyword>
<keyword evidence="3" id="KW-0233">DNA recombination</keyword>
<reference evidence="6" key="1">
    <citation type="submission" date="2021-04" db="EMBL/GenBank/DDBJ databases">
        <authorList>
            <person name="Rodrigo-Torres L."/>
            <person name="Arahal R. D."/>
            <person name="Lucena T."/>
        </authorList>
    </citation>
    <scope>NUCLEOTIDE SEQUENCE</scope>
    <source>
        <strain evidence="6">CECT 9275</strain>
    </source>
</reference>
<dbReference type="PANTHER" id="PTHR30629:SF2">
    <property type="entry name" value="PROPHAGE INTEGRASE INTS-RELATED"/>
    <property type="match status" value="1"/>
</dbReference>
<proteinExistence type="inferred from homology"/>
<dbReference type="CDD" id="cd00801">
    <property type="entry name" value="INT_P4_C"/>
    <property type="match status" value="1"/>
</dbReference>
<evidence type="ECO:0000256" key="2">
    <source>
        <dbReference type="ARBA" id="ARBA00022908"/>
    </source>
</evidence>
<evidence type="ECO:0000256" key="4">
    <source>
        <dbReference type="SAM" id="MobiDB-lite"/>
    </source>
</evidence>
<accession>A0A916NDJ5</accession>
<evidence type="ECO:0000256" key="1">
    <source>
        <dbReference type="ARBA" id="ARBA00008857"/>
    </source>
</evidence>
<evidence type="ECO:0000259" key="5">
    <source>
        <dbReference type="PROSITE" id="PS51898"/>
    </source>
</evidence>
<sequence length="257" mass="29946">MSNLKQFFGYADSEELISQDPTRRLTKERVGGREKPRKRFLNNQEIKTLSGILPRSTMRSEYQHLIWLLLATGCRVNEVLRMKWKHIDFEKRQLHIPSEHAKNTNSHDVYLSNFAVAQLRALEKTRTTDWLVPGRSERGPATRQVLTKQVTDRQKKPGAKSRVQDDQALVLPNGRWVIHDLRRTTATVMQELGIMPYIVKKCLNQKIEDKIVETYQRAQLKRQQQDAFKKMGAFLERSCQKRIKPEQIPGVAINSMI</sequence>
<gene>
    <name evidence="6" type="primary">xerC_8</name>
    <name evidence="6" type="ORF">DYBT9275_04906</name>
</gene>
<name>A0A916NDJ5_9BACT</name>
<dbReference type="Pfam" id="PF00589">
    <property type="entry name" value="Phage_integrase"/>
    <property type="match status" value="1"/>
</dbReference>
<evidence type="ECO:0000313" key="7">
    <source>
        <dbReference type="Proteomes" id="UP000680038"/>
    </source>
</evidence>
<dbReference type="PROSITE" id="PS51898">
    <property type="entry name" value="TYR_RECOMBINASE"/>
    <property type="match status" value="1"/>
</dbReference>
<organism evidence="6 7">
    <name type="scientific">Dyadobacter helix</name>
    <dbReference type="NCBI Taxonomy" id="2822344"/>
    <lineage>
        <taxon>Bacteria</taxon>
        <taxon>Pseudomonadati</taxon>
        <taxon>Bacteroidota</taxon>
        <taxon>Cytophagia</taxon>
        <taxon>Cytophagales</taxon>
        <taxon>Spirosomataceae</taxon>
        <taxon>Dyadobacter</taxon>
    </lineage>
</organism>
<keyword evidence="7" id="KW-1185">Reference proteome</keyword>
<comment type="caution">
    <text evidence="6">The sequence shown here is derived from an EMBL/GenBank/DDBJ whole genome shotgun (WGS) entry which is preliminary data.</text>
</comment>
<dbReference type="InterPro" id="IPR013762">
    <property type="entry name" value="Integrase-like_cat_sf"/>
</dbReference>
<feature type="domain" description="Tyr recombinase" evidence="5">
    <location>
        <begin position="36"/>
        <end position="229"/>
    </location>
</feature>